<evidence type="ECO:0000256" key="2">
    <source>
        <dbReference type="ARBA" id="ARBA00007375"/>
    </source>
</evidence>
<feature type="transmembrane region" description="Helical" evidence="6">
    <location>
        <begin position="195"/>
        <end position="212"/>
    </location>
</feature>
<reference evidence="7" key="3">
    <citation type="submission" date="2020-09" db="EMBL/GenBank/DDBJ databases">
        <authorList>
            <person name="Sun Q."/>
            <person name="Zhou Y."/>
        </authorList>
    </citation>
    <scope>NUCLEOTIDE SEQUENCE</scope>
    <source>
        <strain evidence="7">CGMCC 1.14984</strain>
    </source>
</reference>
<keyword evidence="4 6" id="KW-1133">Transmembrane helix</keyword>
<evidence type="ECO:0000256" key="4">
    <source>
        <dbReference type="ARBA" id="ARBA00022989"/>
    </source>
</evidence>
<evidence type="ECO:0000313" key="10">
    <source>
        <dbReference type="Proteomes" id="UP000818603"/>
    </source>
</evidence>
<dbReference type="InterPro" id="IPR012506">
    <property type="entry name" value="TMEM86B-like"/>
</dbReference>
<dbReference type="Proteomes" id="UP000818603">
    <property type="component" value="Unassembled WGS sequence"/>
</dbReference>
<keyword evidence="3 6" id="KW-0812">Transmembrane</keyword>
<feature type="transmembrane region" description="Helical" evidence="6">
    <location>
        <begin position="110"/>
        <end position="131"/>
    </location>
</feature>
<dbReference type="Pfam" id="PF07947">
    <property type="entry name" value="YhhN"/>
    <property type="match status" value="1"/>
</dbReference>
<dbReference type="PANTHER" id="PTHR31885:SF6">
    <property type="entry name" value="GH04784P"/>
    <property type="match status" value="1"/>
</dbReference>
<dbReference type="EMBL" id="VCJR02000004">
    <property type="protein sequence ID" value="NHK29317.1"/>
    <property type="molecule type" value="Genomic_DNA"/>
</dbReference>
<dbReference type="Proteomes" id="UP000621856">
    <property type="component" value="Unassembled WGS sequence"/>
</dbReference>
<dbReference type="RefSeq" id="WP_155142243.1">
    <property type="nucleotide sequence ID" value="NZ_BMGZ01000004.1"/>
</dbReference>
<evidence type="ECO:0000313" key="7">
    <source>
        <dbReference type="EMBL" id="GGI01146.1"/>
    </source>
</evidence>
<feature type="transmembrane region" description="Helical" evidence="6">
    <location>
        <begin position="48"/>
        <end position="71"/>
    </location>
</feature>
<comment type="caution">
    <text evidence="7">The sequence shown here is derived from an EMBL/GenBank/DDBJ whole genome shotgun (WGS) entry which is preliminary data.</text>
</comment>
<evidence type="ECO:0000256" key="6">
    <source>
        <dbReference type="SAM" id="Phobius"/>
    </source>
</evidence>
<accession>A0A8J3A9C1</accession>
<dbReference type="PANTHER" id="PTHR31885">
    <property type="entry name" value="GH04784P"/>
    <property type="match status" value="1"/>
</dbReference>
<feature type="transmembrane region" description="Helical" evidence="6">
    <location>
        <begin position="83"/>
        <end position="104"/>
    </location>
</feature>
<keyword evidence="10" id="KW-1185">Reference proteome</keyword>
<organism evidence="7 9">
    <name type="scientific">Aquisalinus luteolus</name>
    <dbReference type="NCBI Taxonomy" id="1566827"/>
    <lineage>
        <taxon>Bacteria</taxon>
        <taxon>Pseudomonadati</taxon>
        <taxon>Pseudomonadota</taxon>
        <taxon>Alphaproteobacteria</taxon>
        <taxon>Parvularculales</taxon>
        <taxon>Parvularculaceae</taxon>
        <taxon>Aquisalinus</taxon>
    </lineage>
</organism>
<evidence type="ECO:0000313" key="9">
    <source>
        <dbReference type="Proteomes" id="UP000621856"/>
    </source>
</evidence>
<evidence type="ECO:0000256" key="1">
    <source>
        <dbReference type="ARBA" id="ARBA00004141"/>
    </source>
</evidence>
<evidence type="ECO:0000313" key="8">
    <source>
        <dbReference type="EMBL" id="NHK29317.1"/>
    </source>
</evidence>
<dbReference type="GO" id="GO:0016020">
    <property type="term" value="C:membrane"/>
    <property type="evidence" value="ECO:0007669"/>
    <property type="project" value="UniProtKB-SubCell"/>
</dbReference>
<evidence type="ECO:0000256" key="5">
    <source>
        <dbReference type="ARBA" id="ARBA00023136"/>
    </source>
</evidence>
<name>A0A8J3A9C1_9PROT</name>
<keyword evidence="5 6" id="KW-0472">Membrane</keyword>
<dbReference type="AlphaFoldDB" id="A0A8J3A9C1"/>
<protein>
    <submittedName>
        <fullName evidence="8">Lysoplasmalogenase</fullName>
    </submittedName>
</protein>
<dbReference type="GO" id="GO:0016787">
    <property type="term" value="F:hydrolase activity"/>
    <property type="evidence" value="ECO:0007669"/>
    <property type="project" value="TreeGrafter"/>
</dbReference>
<proteinExistence type="inferred from homology"/>
<comment type="similarity">
    <text evidence="2">Belongs to the TMEM86 family.</text>
</comment>
<reference evidence="7" key="1">
    <citation type="journal article" date="2014" name="Int. J. Syst. Evol. Microbiol.">
        <title>Complete genome sequence of Corynebacterium casei LMG S-19264T (=DSM 44701T), isolated from a smear-ripened cheese.</title>
        <authorList>
            <consortium name="US DOE Joint Genome Institute (JGI-PGF)"/>
            <person name="Walter F."/>
            <person name="Albersmeier A."/>
            <person name="Kalinowski J."/>
            <person name="Ruckert C."/>
        </authorList>
    </citation>
    <scope>NUCLEOTIDE SEQUENCE</scope>
    <source>
        <strain evidence="7">CGMCC 1.14984</strain>
    </source>
</reference>
<gene>
    <name evidence="8" type="ORF">FF098_015470</name>
    <name evidence="7" type="ORF">GCM10011355_31100</name>
</gene>
<reference evidence="8 10" key="2">
    <citation type="submission" date="2020-02" db="EMBL/GenBank/DDBJ databases">
        <title>Genome sequence of Parvularcula flava strain NH6-79.</title>
        <authorList>
            <person name="Abdul Karim M.H."/>
            <person name="Lam M.Q."/>
            <person name="Chen S.J."/>
            <person name="Yahya A."/>
            <person name="Shahir S."/>
            <person name="Shamsir M.S."/>
            <person name="Chong C.S."/>
        </authorList>
    </citation>
    <scope>NUCLEOTIDE SEQUENCE [LARGE SCALE GENOMIC DNA]</scope>
    <source>
        <strain evidence="8 10">NH6-79</strain>
    </source>
</reference>
<dbReference type="EMBL" id="BMGZ01000004">
    <property type="protein sequence ID" value="GGI01146.1"/>
    <property type="molecule type" value="Genomic_DNA"/>
</dbReference>
<comment type="subcellular location">
    <subcellularLocation>
        <location evidence="1">Membrane</location>
        <topology evidence="1">Multi-pass membrane protein</topology>
    </subcellularLocation>
</comment>
<sequence>MAEILALFWPSLACIIAAVGLTVAEVRGWQAGQWAFKPLASLMFVTQAMLMGAFGSLYGILVFAALFLCLIGDVILIIRDREALFKAGIGVFLLGHVVYIAAFASTGLVLMPMLLGAVIMAAVTFLYWRYISARLAPDFKGQVGAYTAVINVMVITAFGASTPGGWTVPLAAVMFALSDMMVGRDRFVASTPVNFIVITPLYFGAQLLFAASV</sequence>
<evidence type="ECO:0000256" key="3">
    <source>
        <dbReference type="ARBA" id="ARBA00022692"/>
    </source>
</evidence>